<name>A0ABQ7N4K6_BRACM</name>
<evidence type="ECO:0008006" key="4">
    <source>
        <dbReference type="Google" id="ProtNLM"/>
    </source>
</evidence>
<keyword evidence="1" id="KW-0812">Transmembrane</keyword>
<feature type="transmembrane region" description="Helical" evidence="1">
    <location>
        <begin position="49"/>
        <end position="71"/>
    </location>
</feature>
<feature type="transmembrane region" description="Helical" evidence="1">
    <location>
        <begin position="20"/>
        <end position="37"/>
    </location>
</feature>
<evidence type="ECO:0000256" key="1">
    <source>
        <dbReference type="SAM" id="Phobius"/>
    </source>
</evidence>
<organism evidence="2 3">
    <name type="scientific">Brassica rapa subsp. trilocularis</name>
    <dbReference type="NCBI Taxonomy" id="1813537"/>
    <lineage>
        <taxon>Eukaryota</taxon>
        <taxon>Viridiplantae</taxon>
        <taxon>Streptophyta</taxon>
        <taxon>Embryophyta</taxon>
        <taxon>Tracheophyta</taxon>
        <taxon>Spermatophyta</taxon>
        <taxon>Magnoliopsida</taxon>
        <taxon>eudicotyledons</taxon>
        <taxon>Gunneridae</taxon>
        <taxon>Pentapetalae</taxon>
        <taxon>rosids</taxon>
        <taxon>malvids</taxon>
        <taxon>Brassicales</taxon>
        <taxon>Brassicaceae</taxon>
        <taxon>Brassiceae</taxon>
        <taxon>Brassica</taxon>
    </lineage>
</organism>
<sequence>MVGLAIFWEAVDPLSPSSPAYGLREGMAPIVSFFVGFSSGQFGCSRFTLLIFSSPIVSWSAILLRFFALIFREGCFVLVGFFTDSASSVTELRRVSALTLEEGRSICILTRVF</sequence>
<dbReference type="Proteomes" id="UP000823674">
    <property type="component" value="Chromosome A03"/>
</dbReference>
<keyword evidence="1" id="KW-1133">Transmembrane helix</keyword>
<protein>
    <recommendedName>
        <fullName evidence="4">NADH:quinone oxidoreductase/Mrp antiporter membrane subunit domain-containing protein</fullName>
    </recommendedName>
</protein>
<keyword evidence="1" id="KW-0472">Membrane</keyword>
<proteinExistence type="predicted"/>
<keyword evidence="3" id="KW-1185">Reference proteome</keyword>
<gene>
    <name evidence="2" type="primary">A03p042250.1_BraROA</name>
    <name evidence="2" type="ORF">IGI04_011967</name>
</gene>
<comment type="caution">
    <text evidence="2">The sequence shown here is derived from an EMBL/GenBank/DDBJ whole genome shotgun (WGS) entry which is preliminary data.</text>
</comment>
<dbReference type="EMBL" id="JADBGQ010000003">
    <property type="protein sequence ID" value="KAG5405848.1"/>
    <property type="molecule type" value="Genomic_DNA"/>
</dbReference>
<evidence type="ECO:0000313" key="2">
    <source>
        <dbReference type="EMBL" id="KAG5405848.1"/>
    </source>
</evidence>
<evidence type="ECO:0000313" key="3">
    <source>
        <dbReference type="Proteomes" id="UP000823674"/>
    </source>
</evidence>
<accession>A0ABQ7N4K6</accession>
<reference evidence="2 3" key="1">
    <citation type="submission" date="2021-03" db="EMBL/GenBank/DDBJ databases">
        <authorList>
            <person name="King G.J."/>
            <person name="Bancroft I."/>
            <person name="Baten A."/>
            <person name="Bloomfield J."/>
            <person name="Borpatragohain P."/>
            <person name="He Z."/>
            <person name="Irish N."/>
            <person name="Irwin J."/>
            <person name="Liu K."/>
            <person name="Mauleon R.P."/>
            <person name="Moore J."/>
            <person name="Morris R."/>
            <person name="Ostergaard L."/>
            <person name="Wang B."/>
            <person name="Wells R."/>
        </authorList>
    </citation>
    <scope>NUCLEOTIDE SEQUENCE [LARGE SCALE GENOMIC DNA]</scope>
    <source>
        <strain evidence="2">R-o-18</strain>
        <tissue evidence="2">Leaf</tissue>
    </source>
</reference>